<accession>A0A2C5X246</accession>
<protein>
    <submittedName>
        <fullName evidence="1">Uncharacterized protein</fullName>
    </submittedName>
</protein>
<evidence type="ECO:0000313" key="1">
    <source>
        <dbReference type="EMBL" id="PHH55119.1"/>
    </source>
</evidence>
<gene>
    <name evidence="1" type="ORF">CFIMG_002897RA</name>
</gene>
<dbReference type="AlphaFoldDB" id="A0A2C5X246"/>
<dbReference type="EMBL" id="APWK03000015">
    <property type="protein sequence ID" value="PHH55119.1"/>
    <property type="molecule type" value="Genomic_DNA"/>
</dbReference>
<reference evidence="1 2" key="2">
    <citation type="journal article" date="2013" name="IMA Fungus">
        <title>IMA Genome-F 1: Ceratocystis fimbriata: Draft nuclear genome sequence for the plant pathogen, Ceratocystis fimbriata.</title>
        <authorList>
            <person name="Wilken P.M."/>
            <person name="Steenkamp E.T."/>
            <person name="Wingfield M.J."/>
            <person name="de Beer Z.W."/>
            <person name="Wingfield B.D."/>
        </authorList>
    </citation>
    <scope>NUCLEOTIDE SEQUENCE [LARGE SCALE GENOMIC DNA]</scope>
    <source>
        <strain evidence="1 2">CBS 114723</strain>
    </source>
</reference>
<proteinExistence type="predicted"/>
<dbReference type="OrthoDB" id="3553044at2759"/>
<evidence type="ECO:0000313" key="2">
    <source>
        <dbReference type="Proteomes" id="UP000222788"/>
    </source>
</evidence>
<organism evidence="1 2">
    <name type="scientific">Ceratocystis fimbriata CBS 114723</name>
    <dbReference type="NCBI Taxonomy" id="1035309"/>
    <lineage>
        <taxon>Eukaryota</taxon>
        <taxon>Fungi</taxon>
        <taxon>Dikarya</taxon>
        <taxon>Ascomycota</taxon>
        <taxon>Pezizomycotina</taxon>
        <taxon>Sordariomycetes</taxon>
        <taxon>Hypocreomycetidae</taxon>
        <taxon>Microascales</taxon>
        <taxon>Ceratocystidaceae</taxon>
        <taxon>Ceratocystis</taxon>
    </lineage>
</organism>
<reference evidence="1 2" key="1">
    <citation type="journal article" date="2013" name="Fungal Biol.">
        <title>Analysis of microsatellite markers in the genome of the plant pathogen Ceratocystis fimbriata.</title>
        <authorList>
            <person name="Simpson M.C."/>
            <person name="Wilken P.M."/>
            <person name="Coetzee M.P."/>
            <person name="Wingfield M.J."/>
            <person name="Wingfield B.D."/>
        </authorList>
    </citation>
    <scope>NUCLEOTIDE SEQUENCE [LARGE SCALE GENOMIC DNA]</scope>
    <source>
        <strain evidence="1 2">CBS 114723</strain>
    </source>
</reference>
<name>A0A2C5X246_9PEZI</name>
<keyword evidence="2" id="KW-1185">Reference proteome</keyword>
<comment type="caution">
    <text evidence="1">The sequence shown here is derived from an EMBL/GenBank/DDBJ whole genome shotgun (WGS) entry which is preliminary data.</text>
</comment>
<dbReference type="Proteomes" id="UP000222788">
    <property type="component" value="Unassembled WGS sequence"/>
</dbReference>
<sequence>MSRRSSAYTMASSMDAADADFFAISPCPSPAPMAQISAPLSPPAARPSLASISSCSSLSSSMSYSSFSSPAHCFSPASEPAAAPFASIPAVSESSEPRVVLHSDSHASDRELWNCMLDLQRRYGCYRSARIEAALATESEDLMPSRAILVLMNENAAQMPAEAKSRLSRFITIPDPEEEPLMRNRMKRYRHLRFWRNRA</sequence>